<proteinExistence type="predicted"/>
<evidence type="ECO:0000313" key="2">
    <source>
        <dbReference type="EMBL" id="BAD45111.1"/>
    </source>
</evidence>
<dbReference type="AlphaFoldDB" id="Q657B0"/>
<feature type="compositionally biased region" description="Basic and acidic residues" evidence="1">
    <location>
        <begin position="123"/>
        <end position="135"/>
    </location>
</feature>
<reference evidence="2" key="1">
    <citation type="journal article" date="2002" name="Nature">
        <title>The genome sequence and structure of rice chromosome 1.</title>
        <authorList>
            <person name="Sasaki T."/>
            <person name="Matsumoto T."/>
            <person name="Yamamoto K."/>
            <person name="Sakata K."/>
            <person name="Baba T."/>
            <person name="Katayose Y."/>
            <person name="Wu J."/>
            <person name="Niimura Y."/>
            <person name="Cheng Z."/>
            <person name="Nagamura Y."/>
            <person name="Antonio B.A."/>
            <person name="Kanamori H."/>
            <person name="Hosokawa S."/>
            <person name="Masukawa M."/>
            <person name="Arikawa K."/>
            <person name="Chiden Y."/>
            <person name="Hayashi M."/>
            <person name="Okamoto M."/>
            <person name="Ando T."/>
            <person name="Aoki H."/>
            <person name="Arita K."/>
            <person name="Hamada M."/>
            <person name="Harada C."/>
            <person name="Hijishita S."/>
            <person name="Honda M."/>
            <person name="Ichikawa Y."/>
            <person name="Idonuma A."/>
            <person name="Iijima M."/>
            <person name="Ikeda M."/>
            <person name="Ikeno M."/>
            <person name="Itoh S."/>
            <person name="Itoh T."/>
            <person name="Itoh Y."/>
            <person name="Itoh Y."/>
            <person name="Iwabuchi A."/>
            <person name="Kamiya K."/>
            <person name="Karasawa W."/>
            <person name="Katagiri S."/>
            <person name="Kikuta A."/>
            <person name="Kobayashi N."/>
            <person name="Kono I."/>
            <person name="Machita K."/>
            <person name="Maehara T."/>
            <person name="Mizuno H."/>
            <person name="Mizubayashi T."/>
            <person name="Mukai Y."/>
            <person name="Nagasaki H."/>
            <person name="Nakashima M."/>
            <person name="Nakama Y."/>
            <person name="Nakamichi Y."/>
            <person name="Nakamura M."/>
            <person name="Namiki N."/>
            <person name="Negishi M."/>
            <person name="Ohta I."/>
            <person name="Ono N."/>
            <person name="Saji S."/>
            <person name="Sakai K."/>
            <person name="Shibata M."/>
            <person name="Shimokawa T."/>
            <person name="Shomura A."/>
            <person name="Song J."/>
            <person name="Takazaki Y."/>
            <person name="Terasawa K."/>
            <person name="Tsuji K."/>
            <person name="Waki K."/>
            <person name="Yamagata H."/>
            <person name="Yamane H."/>
            <person name="Yoshiki S."/>
            <person name="Yoshihara R."/>
            <person name="Yukawa K."/>
            <person name="Zhong H."/>
            <person name="Iwama H."/>
            <person name="Endo T."/>
            <person name="Ito H."/>
            <person name="Hahn J.H."/>
            <person name="Kim H.I."/>
            <person name="Eun M.Y."/>
            <person name="Yano M."/>
            <person name="Jiang J."/>
            <person name="Gojobori T."/>
        </authorList>
    </citation>
    <scope>NUCLEOTIDE SEQUENCE [LARGE SCALE GENOMIC DNA]</scope>
</reference>
<dbReference type="EMBL" id="AP003310">
    <property type="protein sequence ID" value="BAD45111.1"/>
    <property type="molecule type" value="Genomic_DNA"/>
</dbReference>
<accession>Q657B0</accession>
<organism evidence="2">
    <name type="scientific">Oryza sativa subsp. japonica</name>
    <name type="common">Rice</name>
    <dbReference type="NCBI Taxonomy" id="39947"/>
    <lineage>
        <taxon>Eukaryota</taxon>
        <taxon>Viridiplantae</taxon>
        <taxon>Streptophyta</taxon>
        <taxon>Embryophyta</taxon>
        <taxon>Tracheophyta</taxon>
        <taxon>Spermatophyta</taxon>
        <taxon>Magnoliopsida</taxon>
        <taxon>Liliopsida</taxon>
        <taxon>Poales</taxon>
        <taxon>Poaceae</taxon>
        <taxon>BOP clade</taxon>
        <taxon>Oryzoideae</taxon>
        <taxon>Oryzeae</taxon>
        <taxon>Oryzinae</taxon>
        <taxon>Oryza</taxon>
        <taxon>Oryza sativa</taxon>
    </lineage>
</organism>
<name>Q657B0_ORYSJ</name>
<gene>
    <name evidence="2" type="primary">P0022F12.11</name>
</gene>
<dbReference type="Proteomes" id="UP000817658">
    <property type="component" value="Chromosome 1"/>
</dbReference>
<evidence type="ECO:0000256" key="1">
    <source>
        <dbReference type="SAM" id="MobiDB-lite"/>
    </source>
</evidence>
<sequence>MPYPAKPSIPFSVSPAASPPPPPSSPVAAGHLRRGSAAISVVVTACCRRIQVRRGEGKPGRPFSAVADHRSPVAAVDRSRAAARPCRRPSSFVDRRAVSDVLKESVFVEQGSEVFAEAQGSHTDPKQPFEHVEPV</sequence>
<protein>
    <submittedName>
        <fullName evidence="2">Uncharacterized protein P0022F12.11</fullName>
    </submittedName>
</protein>
<feature type="region of interest" description="Disordered" evidence="1">
    <location>
        <begin position="116"/>
        <end position="135"/>
    </location>
</feature>
<feature type="region of interest" description="Disordered" evidence="1">
    <location>
        <begin position="1"/>
        <end position="30"/>
    </location>
</feature>